<dbReference type="AlphaFoldDB" id="A0A833ZW32"/>
<reference evidence="1 2" key="1">
    <citation type="journal article" date="2020" name="Nature">
        <title>Six reference-quality genomes reveal evolution of bat adaptations.</title>
        <authorList>
            <person name="Jebb D."/>
            <person name="Huang Z."/>
            <person name="Pippel M."/>
            <person name="Hughes G.M."/>
            <person name="Lavrichenko K."/>
            <person name="Devanna P."/>
            <person name="Winkler S."/>
            <person name="Jermiin L.S."/>
            <person name="Skirmuntt E.C."/>
            <person name="Katzourakis A."/>
            <person name="Burkitt-Gray L."/>
            <person name="Ray D.A."/>
            <person name="Sullivan K.A.M."/>
            <person name="Roscito J.G."/>
            <person name="Kirilenko B.M."/>
            <person name="Davalos L.M."/>
            <person name="Corthals A.P."/>
            <person name="Power M.L."/>
            <person name="Jones G."/>
            <person name="Ransome R.D."/>
            <person name="Dechmann D.K.N."/>
            <person name="Locatelli A.G."/>
            <person name="Puechmaille S.J."/>
            <person name="Fedrigo O."/>
            <person name="Jarvis E.D."/>
            <person name="Hiller M."/>
            <person name="Vernes S.C."/>
            <person name="Myers E.W."/>
            <person name="Teeling E.C."/>
        </authorList>
    </citation>
    <scope>NUCLEOTIDE SEQUENCE [LARGE SCALE GENOMIC DNA]</scope>
    <source>
        <strain evidence="1">Bat1K_MPI-CBG_1</strain>
    </source>
</reference>
<gene>
    <name evidence="1" type="ORF">HJG60_011116</name>
</gene>
<evidence type="ECO:0000313" key="2">
    <source>
        <dbReference type="Proteomes" id="UP000664940"/>
    </source>
</evidence>
<dbReference type="Proteomes" id="UP000664940">
    <property type="component" value="Unassembled WGS sequence"/>
</dbReference>
<protein>
    <submittedName>
        <fullName evidence="1">Uncharacterized protein</fullName>
    </submittedName>
</protein>
<dbReference type="EMBL" id="JABVXQ010000006">
    <property type="protein sequence ID" value="KAF6104067.1"/>
    <property type="molecule type" value="Genomic_DNA"/>
</dbReference>
<accession>A0A833ZW32</accession>
<organism evidence="1 2">
    <name type="scientific">Phyllostomus discolor</name>
    <name type="common">pale spear-nosed bat</name>
    <dbReference type="NCBI Taxonomy" id="89673"/>
    <lineage>
        <taxon>Eukaryota</taxon>
        <taxon>Metazoa</taxon>
        <taxon>Chordata</taxon>
        <taxon>Craniata</taxon>
        <taxon>Vertebrata</taxon>
        <taxon>Euteleostomi</taxon>
        <taxon>Mammalia</taxon>
        <taxon>Eutheria</taxon>
        <taxon>Laurasiatheria</taxon>
        <taxon>Chiroptera</taxon>
        <taxon>Yangochiroptera</taxon>
        <taxon>Phyllostomidae</taxon>
        <taxon>Phyllostominae</taxon>
        <taxon>Phyllostomus</taxon>
    </lineage>
</organism>
<sequence length="129" mass="14438">MCPDPSHPSTLKHVLPTPCNEEHRCNSSVCDQPRSARPLALSAAPLGRGQESPFRAPSQRIGTLACIWNEVSRRGSADTEELGPRRCSLQQGSRRRQSLLGQRDLSWVIVFRLGLDCRVFRDAYSVLLR</sequence>
<proteinExistence type="predicted"/>
<comment type="caution">
    <text evidence="1">The sequence shown here is derived from an EMBL/GenBank/DDBJ whole genome shotgun (WGS) entry which is preliminary data.</text>
</comment>
<name>A0A833ZW32_9CHIR</name>
<evidence type="ECO:0000313" key="1">
    <source>
        <dbReference type="EMBL" id="KAF6104067.1"/>
    </source>
</evidence>